<dbReference type="Proteomes" id="UP000318741">
    <property type="component" value="Chromosome"/>
</dbReference>
<organism evidence="1 2">
    <name type="scientific">Alienimonas californiensis</name>
    <dbReference type="NCBI Taxonomy" id="2527989"/>
    <lineage>
        <taxon>Bacteria</taxon>
        <taxon>Pseudomonadati</taxon>
        <taxon>Planctomycetota</taxon>
        <taxon>Planctomycetia</taxon>
        <taxon>Planctomycetales</taxon>
        <taxon>Planctomycetaceae</taxon>
        <taxon>Alienimonas</taxon>
    </lineage>
</organism>
<dbReference type="OrthoDB" id="7875217at2"/>
<dbReference type="KEGG" id="acaf:CA12_04520"/>
<reference evidence="1 2" key="1">
    <citation type="submission" date="2019-02" db="EMBL/GenBank/DDBJ databases">
        <title>Deep-cultivation of Planctomycetes and their phenomic and genomic characterization uncovers novel biology.</title>
        <authorList>
            <person name="Wiegand S."/>
            <person name="Jogler M."/>
            <person name="Boedeker C."/>
            <person name="Pinto D."/>
            <person name="Vollmers J."/>
            <person name="Rivas-Marin E."/>
            <person name="Kohn T."/>
            <person name="Peeters S.H."/>
            <person name="Heuer A."/>
            <person name="Rast P."/>
            <person name="Oberbeckmann S."/>
            <person name="Bunk B."/>
            <person name="Jeske O."/>
            <person name="Meyerdierks A."/>
            <person name="Storesund J.E."/>
            <person name="Kallscheuer N."/>
            <person name="Luecker S."/>
            <person name="Lage O.M."/>
            <person name="Pohl T."/>
            <person name="Merkel B.J."/>
            <person name="Hornburger P."/>
            <person name="Mueller R.-W."/>
            <person name="Bruemmer F."/>
            <person name="Labrenz M."/>
            <person name="Spormann A.M."/>
            <person name="Op den Camp H."/>
            <person name="Overmann J."/>
            <person name="Amann R."/>
            <person name="Jetten M.S.M."/>
            <person name="Mascher T."/>
            <person name="Medema M.H."/>
            <person name="Devos D.P."/>
            <person name="Kaster A.-K."/>
            <person name="Ovreas L."/>
            <person name="Rohde M."/>
            <person name="Galperin M.Y."/>
            <person name="Jogler C."/>
        </authorList>
    </citation>
    <scope>NUCLEOTIDE SEQUENCE [LARGE SCALE GENOMIC DNA]</scope>
    <source>
        <strain evidence="1 2">CA12</strain>
    </source>
</reference>
<keyword evidence="2" id="KW-1185">Reference proteome</keyword>
<gene>
    <name evidence="1" type="ORF">CA12_04520</name>
</gene>
<dbReference type="RefSeq" id="WP_145357162.1">
    <property type="nucleotide sequence ID" value="NZ_CP036265.1"/>
</dbReference>
<dbReference type="EMBL" id="CP036265">
    <property type="protein sequence ID" value="QDT14379.1"/>
    <property type="molecule type" value="Genomic_DNA"/>
</dbReference>
<accession>A0A517P4S5</accession>
<sequence>MFDRDGSLRDVLVLETTVDDWERLLDFVRTGPQTYSYSSVDGKADLPAAQEIFPDGQREGLHLMAVNLGGCTANCHFFWTGDIEFDLDPKEVTTAERAAAVFAWMRDLGRELGKPIRLTPENTEEYVLAAYDPATDSFDFRGSAGPFPSP</sequence>
<protein>
    <submittedName>
        <fullName evidence="1">Uncharacterized protein</fullName>
    </submittedName>
</protein>
<evidence type="ECO:0000313" key="1">
    <source>
        <dbReference type="EMBL" id="QDT14379.1"/>
    </source>
</evidence>
<evidence type="ECO:0000313" key="2">
    <source>
        <dbReference type="Proteomes" id="UP000318741"/>
    </source>
</evidence>
<proteinExistence type="predicted"/>
<name>A0A517P4S5_9PLAN</name>
<dbReference type="AlphaFoldDB" id="A0A517P4S5"/>